<evidence type="ECO:0000259" key="4">
    <source>
        <dbReference type="PROSITE" id="PS50893"/>
    </source>
</evidence>
<dbReference type="Proteomes" id="UP001064087">
    <property type="component" value="Chromosome"/>
</dbReference>
<dbReference type="InterPro" id="IPR008995">
    <property type="entry name" value="Mo/tungstate-bd_C_term_dom"/>
</dbReference>
<dbReference type="EMBL" id="CP106738">
    <property type="protein sequence ID" value="UXX83063.1"/>
    <property type="molecule type" value="Genomic_DNA"/>
</dbReference>
<name>A0ABY6DAD5_9RHOB</name>
<reference evidence="5" key="1">
    <citation type="submission" date="2022-10" db="EMBL/GenBank/DDBJ databases">
        <title>Roseovarius pelagicus sp. nov., isolated from Arctic seawater.</title>
        <authorList>
            <person name="Hong Y.W."/>
            <person name="Hwang C.Y."/>
        </authorList>
    </citation>
    <scope>NUCLEOTIDE SEQUENCE</scope>
    <source>
        <strain evidence="5">HL-MP18</strain>
    </source>
</reference>
<dbReference type="SMART" id="SM00382">
    <property type="entry name" value="AAA"/>
    <property type="match status" value="1"/>
</dbReference>
<dbReference type="Pfam" id="PF00005">
    <property type="entry name" value="ABC_tran"/>
    <property type="match status" value="1"/>
</dbReference>
<dbReference type="GO" id="GO:0005524">
    <property type="term" value="F:ATP binding"/>
    <property type="evidence" value="ECO:0007669"/>
    <property type="project" value="UniProtKB-KW"/>
</dbReference>
<protein>
    <submittedName>
        <fullName evidence="5">ABC transporter ATP-binding protein</fullName>
    </submittedName>
</protein>
<dbReference type="InterPro" id="IPR017871">
    <property type="entry name" value="ABC_transporter-like_CS"/>
</dbReference>
<dbReference type="Gene3D" id="3.40.50.300">
    <property type="entry name" value="P-loop containing nucleotide triphosphate hydrolases"/>
    <property type="match status" value="1"/>
</dbReference>
<evidence type="ECO:0000313" key="6">
    <source>
        <dbReference type="Proteomes" id="UP001064087"/>
    </source>
</evidence>
<dbReference type="PROSITE" id="PS00211">
    <property type="entry name" value="ABC_TRANSPORTER_1"/>
    <property type="match status" value="1"/>
</dbReference>
<dbReference type="SUPFAM" id="SSF50331">
    <property type="entry name" value="MOP-like"/>
    <property type="match status" value="1"/>
</dbReference>
<dbReference type="InterPro" id="IPR050093">
    <property type="entry name" value="ABC_SmlMolc_Importer"/>
</dbReference>
<accession>A0ABY6DAD5</accession>
<dbReference type="InterPro" id="IPR003593">
    <property type="entry name" value="AAA+_ATPase"/>
</dbReference>
<keyword evidence="2" id="KW-0547">Nucleotide-binding</keyword>
<dbReference type="InterPro" id="IPR027417">
    <property type="entry name" value="P-loop_NTPase"/>
</dbReference>
<organism evidence="5 6">
    <name type="scientific">Roseovarius pelagicus</name>
    <dbReference type="NCBI Taxonomy" id="2980108"/>
    <lineage>
        <taxon>Bacteria</taxon>
        <taxon>Pseudomonadati</taxon>
        <taxon>Pseudomonadota</taxon>
        <taxon>Alphaproteobacteria</taxon>
        <taxon>Rhodobacterales</taxon>
        <taxon>Roseobacteraceae</taxon>
        <taxon>Roseovarius</taxon>
    </lineage>
</organism>
<dbReference type="SUPFAM" id="SSF52540">
    <property type="entry name" value="P-loop containing nucleoside triphosphate hydrolases"/>
    <property type="match status" value="1"/>
</dbReference>
<feature type="domain" description="ABC transporter" evidence="4">
    <location>
        <begin position="9"/>
        <end position="239"/>
    </location>
</feature>
<evidence type="ECO:0000256" key="1">
    <source>
        <dbReference type="ARBA" id="ARBA00022448"/>
    </source>
</evidence>
<dbReference type="InterPro" id="IPR013611">
    <property type="entry name" value="Transp-assoc_OB_typ2"/>
</dbReference>
<dbReference type="RefSeq" id="WP_263047783.1">
    <property type="nucleotide sequence ID" value="NZ_CP106738.1"/>
</dbReference>
<gene>
    <name evidence="5" type="ORF">N7U68_18615</name>
</gene>
<keyword evidence="3 5" id="KW-0067">ATP-binding</keyword>
<keyword evidence="1" id="KW-0813">Transport</keyword>
<dbReference type="PANTHER" id="PTHR42781:SF4">
    <property type="entry name" value="SPERMIDINE_PUTRESCINE IMPORT ATP-BINDING PROTEIN POTA"/>
    <property type="match status" value="1"/>
</dbReference>
<evidence type="ECO:0000313" key="5">
    <source>
        <dbReference type="EMBL" id="UXX83063.1"/>
    </source>
</evidence>
<sequence>MTQAASGGLTLQGLTKRFGSFTAVENVDLDIQRGEFLTLLGPSGSGKTTLLMMIAGFLDITEGDILLDGGSIRTLPAEKRNFGMVFQGYALFPHMTVRQNIGYALDVRKRPRAEIEARVDEMLDLVQLTEFGHRKPGQLSGGQQQRVALARALAFAPPVLLLDEPLGALDKKLRVEVQDQLKDIHRRVGTTFVYVTHDQEEALSMSDRIVIMQQGRIEQVGTPNELYEHPRTRFAAGFLGKSNFLSMGDGAYALRPEKIDIAPTGQLDSHKQLSGTIRSITYFGAMQKFMVTVENRDDIEVDVDSWRNRHALSVGQSVDLGWVDTAAVKLEDT</sequence>
<dbReference type="PROSITE" id="PS50893">
    <property type="entry name" value="ABC_TRANSPORTER_2"/>
    <property type="match status" value="1"/>
</dbReference>
<keyword evidence="6" id="KW-1185">Reference proteome</keyword>
<dbReference type="PANTHER" id="PTHR42781">
    <property type="entry name" value="SPERMIDINE/PUTRESCINE IMPORT ATP-BINDING PROTEIN POTA"/>
    <property type="match status" value="1"/>
</dbReference>
<dbReference type="InterPro" id="IPR003439">
    <property type="entry name" value="ABC_transporter-like_ATP-bd"/>
</dbReference>
<evidence type="ECO:0000256" key="2">
    <source>
        <dbReference type="ARBA" id="ARBA00022741"/>
    </source>
</evidence>
<dbReference type="Pfam" id="PF08402">
    <property type="entry name" value="TOBE_2"/>
    <property type="match status" value="1"/>
</dbReference>
<proteinExistence type="predicted"/>
<evidence type="ECO:0000256" key="3">
    <source>
        <dbReference type="ARBA" id="ARBA00022840"/>
    </source>
</evidence>